<comment type="catalytic activity">
    <reaction evidence="8">
        <text>adenosine + phosphate = alpha-D-ribose 1-phosphate + adenine</text>
        <dbReference type="Rhea" id="RHEA:27642"/>
        <dbReference type="ChEBI" id="CHEBI:16335"/>
        <dbReference type="ChEBI" id="CHEBI:16708"/>
        <dbReference type="ChEBI" id="CHEBI:43474"/>
        <dbReference type="ChEBI" id="CHEBI:57720"/>
        <dbReference type="EC" id="2.4.2.1"/>
    </reaction>
    <physiologicalReaction direction="left-to-right" evidence="8">
        <dbReference type="Rhea" id="RHEA:27643"/>
    </physiologicalReaction>
</comment>
<dbReference type="CDD" id="cd16833">
    <property type="entry name" value="YfiH"/>
    <property type="match status" value="1"/>
</dbReference>
<keyword evidence="12" id="KW-1185">Reference proteome</keyword>
<dbReference type="Pfam" id="PF02578">
    <property type="entry name" value="Cu-oxidase_4"/>
    <property type="match status" value="1"/>
</dbReference>
<keyword evidence="4" id="KW-0479">Metal-binding</keyword>
<evidence type="ECO:0000256" key="9">
    <source>
        <dbReference type="ARBA" id="ARBA00049893"/>
    </source>
</evidence>
<evidence type="ECO:0000256" key="3">
    <source>
        <dbReference type="ARBA" id="ARBA00022679"/>
    </source>
</evidence>
<dbReference type="InterPro" id="IPR038371">
    <property type="entry name" value="Cu_polyphenol_OxRdtase_sf"/>
</dbReference>
<dbReference type="InterPro" id="IPR011324">
    <property type="entry name" value="Cytotoxic_necrot_fac-like_cat"/>
</dbReference>
<organism evidence="11 12">
    <name type="scientific">Trinickia terrae</name>
    <dbReference type="NCBI Taxonomy" id="2571161"/>
    <lineage>
        <taxon>Bacteria</taxon>
        <taxon>Pseudomonadati</taxon>
        <taxon>Pseudomonadota</taxon>
        <taxon>Betaproteobacteria</taxon>
        <taxon>Burkholderiales</taxon>
        <taxon>Burkholderiaceae</taxon>
        <taxon>Trinickia</taxon>
    </lineage>
</organism>
<dbReference type="GO" id="GO:0017061">
    <property type="term" value="F:S-methyl-5-thioadenosine phosphorylase activity"/>
    <property type="evidence" value="ECO:0007669"/>
    <property type="project" value="UniProtKB-EC"/>
</dbReference>
<dbReference type="PANTHER" id="PTHR30616">
    <property type="entry name" value="UNCHARACTERIZED PROTEIN YFIH"/>
    <property type="match status" value="1"/>
</dbReference>
<sequence>MTLPNLTLADCLQPAWRVSPRVRALVTTRNGGVSAPPYGRWTQQGADEPGGLNLGLHTGDDLVAVEANRARLLSLAGARAAWLEQVHGSDVVAAGDVIAAAASGAAPVRADASATAMPGVACIVMVADCMPVLLCDEAGRAVGAAHAGWRGLASGVVEKTAQRVADLAGAKLDELCAYLGPAIGPAAFEVGPDVRDAFMTQAHSSDCDAVVRAFADHPHTPGKYLADLAALARVRLARLGITRVAGGDLCTVADRERFYSYRRDRVTGRMAAMIWLAD</sequence>
<dbReference type="GO" id="GO:0016787">
    <property type="term" value="F:hydrolase activity"/>
    <property type="evidence" value="ECO:0007669"/>
    <property type="project" value="UniProtKB-KW"/>
</dbReference>
<comment type="similarity">
    <text evidence="2 10">Belongs to the purine nucleoside phosphorylase YfiH/LACC1 family.</text>
</comment>
<dbReference type="EMBL" id="SWJE01000004">
    <property type="protein sequence ID" value="TKC90252.1"/>
    <property type="molecule type" value="Genomic_DNA"/>
</dbReference>
<gene>
    <name evidence="11" type="primary">pgeF</name>
    <name evidence="11" type="ORF">FAZ69_08900</name>
</gene>
<dbReference type="RefSeq" id="WP_136893581.1">
    <property type="nucleotide sequence ID" value="NZ_SWJE01000004.1"/>
</dbReference>
<evidence type="ECO:0000256" key="6">
    <source>
        <dbReference type="ARBA" id="ARBA00022833"/>
    </source>
</evidence>
<keyword evidence="3" id="KW-0808">Transferase</keyword>
<comment type="catalytic activity">
    <reaction evidence="7">
        <text>adenosine + H2O + H(+) = inosine + NH4(+)</text>
        <dbReference type="Rhea" id="RHEA:24408"/>
        <dbReference type="ChEBI" id="CHEBI:15377"/>
        <dbReference type="ChEBI" id="CHEBI:15378"/>
        <dbReference type="ChEBI" id="CHEBI:16335"/>
        <dbReference type="ChEBI" id="CHEBI:17596"/>
        <dbReference type="ChEBI" id="CHEBI:28938"/>
        <dbReference type="EC" id="3.5.4.4"/>
    </reaction>
    <physiologicalReaction direction="left-to-right" evidence="7">
        <dbReference type="Rhea" id="RHEA:24409"/>
    </physiologicalReaction>
</comment>
<dbReference type="Gene3D" id="3.60.140.10">
    <property type="entry name" value="CNF1/YfiH-like putative cysteine hydrolases"/>
    <property type="match status" value="1"/>
</dbReference>
<reference evidence="11 12" key="1">
    <citation type="submission" date="2019-04" db="EMBL/GenBank/DDBJ databases">
        <title>Trinickia sp. 7GSK02, isolated from subtropical forest soil.</title>
        <authorList>
            <person name="Gao Z.-H."/>
            <person name="Qiu L.-H."/>
        </authorList>
    </citation>
    <scope>NUCLEOTIDE SEQUENCE [LARGE SCALE GENOMIC DNA]</scope>
    <source>
        <strain evidence="11 12">7GSK02</strain>
    </source>
</reference>
<keyword evidence="5" id="KW-0378">Hydrolase</keyword>
<dbReference type="SUPFAM" id="SSF64438">
    <property type="entry name" value="CNF1/YfiH-like putative cysteine hydrolases"/>
    <property type="match status" value="1"/>
</dbReference>
<evidence type="ECO:0000256" key="5">
    <source>
        <dbReference type="ARBA" id="ARBA00022801"/>
    </source>
</evidence>
<evidence type="ECO:0000313" key="12">
    <source>
        <dbReference type="Proteomes" id="UP000305539"/>
    </source>
</evidence>
<comment type="caution">
    <text evidence="11">The sequence shown here is derived from an EMBL/GenBank/DDBJ whole genome shotgun (WGS) entry which is preliminary data.</text>
</comment>
<keyword evidence="6" id="KW-0862">Zinc</keyword>
<evidence type="ECO:0000256" key="8">
    <source>
        <dbReference type="ARBA" id="ARBA00048968"/>
    </source>
</evidence>
<evidence type="ECO:0000313" key="11">
    <source>
        <dbReference type="EMBL" id="TKC90252.1"/>
    </source>
</evidence>
<name>A0A4U1I9V3_9BURK</name>
<comment type="catalytic activity">
    <reaction evidence="1">
        <text>inosine + phosphate = alpha-D-ribose 1-phosphate + hypoxanthine</text>
        <dbReference type="Rhea" id="RHEA:27646"/>
        <dbReference type="ChEBI" id="CHEBI:17368"/>
        <dbReference type="ChEBI" id="CHEBI:17596"/>
        <dbReference type="ChEBI" id="CHEBI:43474"/>
        <dbReference type="ChEBI" id="CHEBI:57720"/>
        <dbReference type="EC" id="2.4.2.1"/>
    </reaction>
    <physiologicalReaction direction="left-to-right" evidence="1">
        <dbReference type="Rhea" id="RHEA:27647"/>
    </physiologicalReaction>
</comment>
<evidence type="ECO:0000256" key="1">
    <source>
        <dbReference type="ARBA" id="ARBA00000553"/>
    </source>
</evidence>
<accession>A0A4U1I9V3</accession>
<dbReference type="InterPro" id="IPR003730">
    <property type="entry name" value="Cu_polyphenol_OxRdtase"/>
</dbReference>
<evidence type="ECO:0000256" key="2">
    <source>
        <dbReference type="ARBA" id="ARBA00007353"/>
    </source>
</evidence>
<evidence type="ECO:0000256" key="7">
    <source>
        <dbReference type="ARBA" id="ARBA00047989"/>
    </source>
</evidence>
<dbReference type="AlphaFoldDB" id="A0A4U1I9V3"/>
<dbReference type="Proteomes" id="UP000305539">
    <property type="component" value="Unassembled WGS sequence"/>
</dbReference>
<evidence type="ECO:0000256" key="4">
    <source>
        <dbReference type="ARBA" id="ARBA00022723"/>
    </source>
</evidence>
<dbReference type="PANTHER" id="PTHR30616:SF2">
    <property type="entry name" value="PURINE NUCLEOSIDE PHOSPHORYLASE LACC1"/>
    <property type="match status" value="1"/>
</dbReference>
<protein>
    <recommendedName>
        <fullName evidence="10">Purine nucleoside phosphorylase</fullName>
    </recommendedName>
</protein>
<proteinExistence type="inferred from homology"/>
<dbReference type="NCBIfam" id="TIGR00726">
    <property type="entry name" value="peptidoglycan editing factor PgeF"/>
    <property type="match status" value="1"/>
</dbReference>
<evidence type="ECO:0000256" key="10">
    <source>
        <dbReference type="RuleBase" id="RU361274"/>
    </source>
</evidence>
<dbReference type="OrthoDB" id="4279at2"/>
<dbReference type="GO" id="GO:0005507">
    <property type="term" value="F:copper ion binding"/>
    <property type="evidence" value="ECO:0007669"/>
    <property type="project" value="TreeGrafter"/>
</dbReference>
<comment type="catalytic activity">
    <reaction evidence="9">
        <text>S-methyl-5'-thioadenosine + phosphate = 5-(methylsulfanyl)-alpha-D-ribose 1-phosphate + adenine</text>
        <dbReference type="Rhea" id="RHEA:11852"/>
        <dbReference type="ChEBI" id="CHEBI:16708"/>
        <dbReference type="ChEBI" id="CHEBI:17509"/>
        <dbReference type="ChEBI" id="CHEBI:43474"/>
        <dbReference type="ChEBI" id="CHEBI:58533"/>
        <dbReference type="EC" id="2.4.2.28"/>
    </reaction>
    <physiologicalReaction direction="left-to-right" evidence="9">
        <dbReference type="Rhea" id="RHEA:11853"/>
    </physiologicalReaction>
</comment>